<dbReference type="Proteomes" id="UP001460270">
    <property type="component" value="Unassembled WGS sequence"/>
</dbReference>
<gene>
    <name evidence="3" type="ORF">WMY93_027673</name>
</gene>
<sequence length="118" mass="13175">MAESEKKLIQMEQKEELLPFLMELLQQKPTRQTLKIYAIGSTLAVLGAIAGLIQSVFPSDEPEDAPAVDVSETDTQQAEEVTAPRTQTVIQTPNLDETKDETLWTEHRRSSANRLHAS</sequence>
<protein>
    <recommendedName>
        <fullName evidence="5">G0/G1 switch protein 2</fullName>
    </recommendedName>
</protein>
<dbReference type="AlphaFoldDB" id="A0AAW0MXX5"/>
<keyword evidence="4" id="KW-1185">Reference proteome</keyword>
<evidence type="ECO:0008006" key="5">
    <source>
        <dbReference type="Google" id="ProtNLM"/>
    </source>
</evidence>
<evidence type="ECO:0000313" key="4">
    <source>
        <dbReference type="Proteomes" id="UP001460270"/>
    </source>
</evidence>
<feature type="compositionally biased region" description="Basic and acidic residues" evidence="1">
    <location>
        <begin position="96"/>
        <end position="109"/>
    </location>
</feature>
<reference evidence="4" key="1">
    <citation type="submission" date="2024-04" db="EMBL/GenBank/DDBJ databases">
        <title>Salinicola lusitanus LLJ914,a marine bacterium isolated from the Okinawa Trough.</title>
        <authorList>
            <person name="Li J."/>
        </authorList>
    </citation>
    <scope>NUCLEOTIDE SEQUENCE [LARGE SCALE GENOMIC DNA]</scope>
</reference>
<feature type="region of interest" description="Disordered" evidence="1">
    <location>
        <begin position="60"/>
        <end position="118"/>
    </location>
</feature>
<evidence type="ECO:0000256" key="1">
    <source>
        <dbReference type="SAM" id="MobiDB-lite"/>
    </source>
</evidence>
<feature type="transmembrane region" description="Helical" evidence="2">
    <location>
        <begin position="36"/>
        <end position="57"/>
    </location>
</feature>
<name>A0AAW0MXX5_9GOBI</name>
<comment type="caution">
    <text evidence="3">The sequence shown here is derived from an EMBL/GenBank/DDBJ whole genome shotgun (WGS) entry which is preliminary data.</text>
</comment>
<feature type="compositionally biased region" description="Polar residues" evidence="1">
    <location>
        <begin position="73"/>
        <end position="95"/>
    </location>
</feature>
<keyword evidence="2" id="KW-0472">Membrane</keyword>
<proteinExistence type="predicted"/>
<evidence type="ECO:0000313" key="3">
    <source>
        <dbReference type="EMBL" id="KAK7884550.1"/>
    </source>
</evidence>
<accession>A0AAW0MXX5</accession>
<dbReference type="PANTHER" id="PTHR15570:SF2">
    <property type="entry name" value="G0_G1 SWITCH PROTEIN 2"/>
    <property type="match status" value="1"/>
</dbReference>
<keyword evidence="2" id="KW-1133">Transmembrane helix</keyword>
<dbReference type="PANTHER" id="PTHR15570">
    <property type="entry name" value="G0/G1 SWITCH PROTEIN 2"/>
    <property type="match status" value="1"/>
</dbReference>
<evidence type="ECO:0000256" key="2">
    <source>
        <dbReference type="SAM" id="Phobius"/>
    </source>
</evidence>
<organism evidence="3 4">
    <name type="scientific">Mugilogobius chulae</name>
    <name type="common">yellowstripe goby</name>
    <dbReference type="NCBI Taxonomy" id="88201"/>
    <lineage>
        <taxon>Eukaryota</taxon>
        <taxon>Metazoa</taxon>
        <taxon>Chordata</taxon>
        <taxon>Craniata</taxon>
        <taxon>Vertebrata</taxon>
        <taxon>Euteleostomi</taxon>
        <taxon>Actinopterygii</taxon>
        <taxon>Neopterygii</taxon>
        <taxon>Teleostei</taxon>
        <taxon>Neoteleostei</taxon>
        <taxon>Acanthomorphata</taxon>
        <taxon>Gobiaria</taxon>
        <taxon>Gobiiformes</taxon>
        <taxon>Gobioidei</taxon>
        <taxon>Gobiidae</taxon>
        <taxon>Gobionellinae</taxon>
        <taxon>Mugilogobius</taxon>
    </lineage>
</organism>
<dbReference type="EMBL" id="JBBPFD010000020">
    <property type="protein sequence ID" value="KAK7884550.1"/>
    <property type="molecule type" value="Genomic_DNA"/>
</dbReference>
<dbReference type="Pfam" id="PF15103">
    <property type="entry name" value="G0-G1_switch_2"/>
    <property type="match status" value="1"/>
</dbReference>
<dbReference type="InterPro" id="IPR016821">
    <property type="entry name" value="G0S2"/>
</dbReference>
<keyword evidence="2" id="KW-0812">Transmembrane</keyword>